<dbReference type="Proteomes" id="UP000184510">
    <property type="component" value="Unassembled WGS sequence"/>
</dbReference>
<keyword evidence="2" id="KW-1185">Reference proteome</keyword>
<dbReference type="AlphaFoldDB" id="A0A1M6I8F6"/>
<evidence type="ECO:0000313" key="1">
    <source>
        <dbReference type="EMBL" id="SHJ30769.1"/>
    </source>
</evidence>
<sequence length="74" mass="8811">MEKQNYETLRIQIPKKVCTIWKNQASENRQSLEEYLQKILLSRMGDTRLARLPVNKILKLTTPQEEANRVDFYS</sequence>
<protein>
    <submittedName>
        <fullName evidence="1">Uncharacterized protein</fullName>
    </submittedName>
</protein>
<evidence type="ECO:0000313" key="2">
    <source>
        <dbReference type="Proteomes" id="UP000184510"/>
    </source>
</evidence>
<gene>
    <name evidence="1" type="ORF">SAMN02745181_1718</name>
</gene>
<reference evidence="1 2" key="1">
    <citation type="submission" date="2016-11" db="EMBL/GenBank/DDBJ databases">
        <authorList>
            <person name="Jaros S."/>
            <person name="Januszkiewicz K."/>
            <person name="Wedrychowicz H."/>
        </authorList>
    </citation>
    <scope>NUCLEOTIDE SEQUENCE [LARGE SCALE GENOMIC DNA]</scope>
    <source>
        <strain evidence="1 2">DSM 18772</strain>
    </source>
</reference>
<accession>A0A1M6I8F6</accession>
<organism evidence="1 2">
    <name type="scientific">Rubritalea squalenifaciens DSM 18772</name>
    <dbReference type="NCBI Taxonomy" id="1123071"/>
    <lineage>
        <taxon>Bacteria</taxon>
        <taxon>Pseudomonadati</taxon>
        <taxon>Verrucomicrobiota</taxon>
        <taxon>Verrucomicrobiia</taxon>
        <taxon>Verrucomicrobiales</taxon>
        <taxon>Rubritaleaceae</taxon>
        <taxon>Rubritalea</taxon>
    </lineage>
</organism>
<dbReference type="EMBL" id="FQYR01000003">
    <property type="protein sequence ID" value="SHJ30769.1"/>
    <property type="molecule type" value="Genomic_DNA"/>
</dbReference>
<proteinExistence type="predicted"/>
<dbReference type="InParanoid" id="A0A1M6I8F6"/>
<name>A0A1M6I8F6_9BACT</name>